<dbReference type="HAMAP" id="MF_00272">
    <property type="entry name" value="GcvH"/>
    <property type="match status" value="1"/>
</dbReference>
<dbReference type="PANTHER" id="PTHR11715">
    <property type="entry name" value="GLYCINE CLEAVAGE SYSTEM H PROTEIN"/>
    <property type="match status" value="1"/>
</dbReference>
<dbReference type="InterPro" id="IPR000089">
    <property type="entry name" value="Biotin_lipoyl"/>
</dbReference>
<dbReference type="SUPFAM" id="SSF51230">
    <property type="entry name" value="Single hybrid motif"/>
    <property type="match status" value="1"/>
</dbReference>
<dbReference type="GO" id="GO:0009249">
    <property type="term" value="P:protein lipoylation"/>
    <property type="evidence" value="ECO:0007669"/>
    <property type="project" value="TreeGrafter"/>
</dbReference>
<name>V9TVC4_9PROT</name>
<dbReference type="STRING" id="1401328.P856_8"/>
<evidence type="ECO:0000313" key="6">
    <source>
        <dbReference type="EMBL" id="AHC73260.1"/>
    </source>
</evidence>
<dbReference type="GO" id="GO:0019464">
    <property type="term" value="P:glycine decarboxylation via glycine cleavage system"/>
    <property type="evidence" value="ECO:0007669"/>
    <property type="project" value="UniProtKB-UniRule"/>
</dbReference>
<comment type="function">
    <text evidence="3">The glycine cleavage system catalyzes the degradation of glycine. The H protein shuttles the methylamine group of glycine from the P protein to the T protein.</text>
</comment>
<dbReference type="KEGG" id="efk:P856_8"/>
<comment type="cofactor">
    <cofactor evidence="3">
        <name>(R)-lipoate</name>
        <dbReference type="ChEBI" id="CHEBI:83088"/>
    </cofactor>
    <text evidence="3">Binds 1 lipoyl cofactor covalently.</text>
</comment>
<dbReference type="Gene3D" id="2.40.50.100">
    <property type="match status" value="1"/>
</dbReference>
<dbReference type="HOGENOM" id="CLU_097408_2_2_5"/>
<evidence type="ECO:0000259" key="5">
    <source>
        <dbReference type="PROSITE" id="PS50968"/>
    </source>
</evidence>
<dbReference type="PANTHER" id="PTHR11715:SF3">
    <property type="entry name" value="GLYCINE CLEAVAGE SYSTEM H PROTEIN-RELATED"/>
    <property type="match status" value="1"/>
</dbReference>
<keyword evidence="2 3" id="KW-0450">Lipoyl</keyword>
<organism evidence="6 7">
    <name type="scientific">Candidatus Endolissoclinum faulkneri L5</name>
    <dbReference type="NCBI Taxonomy" id="1401328"/>
    <lineage>
        <taxon>Bacteria</taxon>
        <taxon>Pseudomonadati</taxon>
        <taxon>Pseudomonadota</taxon>
        <taxon>Alphaproteobacteria</taxon>
        <taxon>Rhodospirillales</taxon>
        <taxon>Rhodospirillaceae</taxon>
        <taxon>Candidatus Endolissoclinum</taxon>
    </lineage>
</organism>
<comment type="subunit">
    <text evidence="3">The glycine cleavage system is composed of four proteins: P, T, L and H.</text>
</comment>
<dbReference type="GO" id="GO:0005960">
    <property type="term" value="C:glycine cleavage complex"/>
    <property type="evidence" value="ECO:0007669"/>
    <property type="project" value="InterPro"/>
</dbReference>
<dbReference type="NCBIfam" id="NF002270">
    <property type="entry name" value="PRK01202.1"/>
    <property type="match status" value="1"/>
</dbReference>
<dbReference type="EMBL" id="CP006745">
    <property type="protein sequence ID" value="AHC73260.1"/>
    <property type="molecule type" value="Genomic_DNA"/>
</dbReference>
<dbReference type="AlphaFoldDB" id="V9TVC4"/>
<reference evidence="6 7" key="1">
    <citation type="journal article" date="2013" name="PLoS ONE">
        <title>Bacterial endosymbiosis in a chordate host: long-term co-evolution and conservation of secondary metabolism.</title>
        <authorList>
            <person name="Kwan J.C."/>
            <person name="Schmidt E.W."/>
        </authorList>
    </citation>
    <scope>NUCLEOTIDE SEQUENCE [LARGE SCALE GENOMIC DNA]</scope>
    <source>
        <strain evidence="7">faulkneri L5</strain>
    </source>
</reference>
<accession>V9TVC4</accession>
<evidence type="ECO:0000256" key="1">
    <source>
        <dbReference type="ARBA" id="ARBA00009249"/>
    </source>
</evidence>
<dbReference type="NCBIfam" id="TIGR00527">
    <property type="entry name" value="gcvH"/>
    <property type="match status" value="1"/>
</dbReference>
<proteinExistence type="inferred from homology"/>
<sequence>MFIKYSKDHEWVSINNDIGTVGITDHAQKHLGDVVFVELPNLYKIISKGDEACVVESVKAASEIYAPLSGEIIQINDLLTNTPSVINTDPLCEGWIFKIKISNTEEINTLMDEIAYKNFTS</sequence>
<dbReference type="PROSITE" id="PS50968">
    <property type="entry name" value="BIOTINYL_LIPOYL"/>
    <property type="match status" value="1"/>
</dbReference>
<gene>
    <name evidence="3 6" type="primary">gcvH</name>
    <name evidence="6" type="ORF">P856_8</name>
</gene>
<dbReference type="CDD" id="cd06848">
    <property type="entry name" value="GCS_H"/>
    <property type="match status" value="1"/>
</dbReference>
<dbReference type="InterPro" id="IPR017453">
    <property type="entry name" value="GCV_H_sub"/>
</dbReference>
<evidence type="ECO:0000256" key="2">
    <source>
        <dbReference type="ARBA" id="ARBA00022823"/>
    </source>
</evidence>
<comment type="similarity">
    <text evidence="1 3">Belongs to the GcvH family.</text>
</comment>
<dbReference type="Pfam" id="PF01597">
    <property type="entry name" value="GCV_H"/>
    <property type="match status" value="1"/>
</dbReference>
<protein>
    <recommendedName>
        <fullName evidence="3">Glycine cleavage system H protein</fullName>
    </recommendedName>
</protein>
<feature type="domain" description="Lipoyl-binding" evidence="5">
    <location>
        <begin position="18"/>
        <end position="100"/>
    </location>
</feature>
<keyword evidence="7" id="KW-1185">Reference proteome</keyword>
<evidence type="ECO:0000313" key="7">
    <source>
        <dbReference type="Proteomes" id="UP000018700"/>
    </source>
</evidence>
<dbReference type="InterPro" id="IPR033753">
    <property type="entry name" value="GCV_H/Fam206"/>
</dbReference>
<dbReference type="eggNOG" id="COG0509">
    <property type="taxonomic scope" value="Bacteria"/>
</dbReference>
<dbReference type="OrthoDB" id="9796712at2"/>
<feature type="modified residue" description="N6-lipoyllysine" evidence="3 4">
    <location>
        <position position="59"/>
    </location>
</feature>
<dbReference type="PATRIC" id="fig|1401328.3.peg.8"/>
<dbReference type="GO" id="GO:0005829">
    <property type="term" value="C:cytosol"/>
    <property type="evidence" value="ECO:0007669"/>
    <property type="project" value="TreeGrafter"/>
</dbReference>
<dbReference type="InterPro" id="IPR002930">
    <property type="entry name" value="GCV_H"/>
</dbReference>
<evidence type="ECO:0000256" key="4">
    <source>
        <dbReference type="PIRSR" id="PIRSR617453-50"/>
    </source>
</evidence>
<evidence type="ECO:0000256" key="3">
    <source>
        <dbReference type="HAMAP-Rule" id="MF_00272"/>
    </source>
</evidence>
<dbReference type="InterPro" id="IPR011053">
    <property type="entry name" value="Single_hybrid_motif"/>
</dbReference>
<dbReference type="Proteomes" id="UP000018700">
    <property type="component" value="Chromosome"/>
</dbReference>